<dbReference type="EMBL" id="VNIA01000002">
    <property type="protein sequence ID" value="TYP99157.1"/>
    <property type="molecule type" value="Genomic_DNA"/>
</dbReference>
<accession>A0A5S5DTF8</accession>
<dbReference type="Pfam" id="PF13715">
    <property type="entry name" value="CarbopepD_reg_2"/>
    <property type="match status" value="1"/>
</dbReference>
<dbReference type="RefSeq" id="WP_148869940.1">
    <property type="nucleotide sequence ID" value="NZ_VNIA01000002.1"/>
</dbReference>
<evidence type="ECO:0000313" key="1">
    <source>
        <dbReference type="EMBL" id="TYP99157.1"/>
    </source>
</evidence>
<gene>
    <name evidence="1" type="ORF">C7447_102476</name>
</gene>
<dbReference type="InterPro" id="IPR008969">
    <property type="entry name" value="CarboxyPept-like_regulatory"/>
</dbReference>
<proteinExistence type="predicted"/>
<name>A0A5S5DTF8_9FLAO</name>
<dbReference type="AlphaFoldDB" id="A0A5S5DTF8"/>
<sequence>MKQKLLFILLLIFVKSFSQDKRNFFYGKIYDDLGVLANAHIINLNTKQATYSNNQGKFRVFASINDSLKVTSVGYKTTFLLVKTTHFGINENKINLEKEIYELDEVFVKNNNLSGSLETDFKQTPKDLKGEALTKTMDFSKVNMKAKTSDDYIDQRVRPNIVRTDPNLDFVGAGVGFVMPFKYSERLWALRKDLAFKKSIPAKLLSELGEKFFFEELKIPIEKYYHFLEYCNPLGIEKLYKNGNVLEVIKILRKEHVQYLELIKKE</sequence>
<dbReference type="OrthoDB" id="1417583at2"/>
<evidence type="ECO:0008006" key="3">
    <source>
        <dbReference type="Google" id="ProtNLM"/>
    </source>
</evidence>
<keyword evidence="2" id="KW-1185">Reference proteome</keyword>
<evidence type="ECO:0000313" key="2">
    <source>
        <dbReference type="Proteomes" id="UP000323136"/>
    </source>
</evidence>
<organism evidence="1 2">
    <name type="scientific">Tenacibaculum adriaticum</name>
    <dbReference type="NCBI Taxonomy" id="413713"/>
    <lineage>
        <taxon>Bacteria</taxon>
        <taxon>Pseudomonadati</taxon>
        <taxon>Bacteroidota</taxon>
        <taxon>Flavobacteriia</taxon>
        <taxon>Flavobacteriales</taxon>
        <taxon>Flavobacteriaceae</taxon>
        <taxon>Tenacibaculum</taxon>
    </lineage>
</organism>
<dbReference type="Proteomes" id="UP000323136">
    <property type="component" value="Unassembled WGS sequence"/>
</dbReference>
<protein>
    <recommendedName>
        <fullName evidence="3">Carboxypeptidase-like protein</fullName>
    </recommendedName>
</protein>
<reference evidence="1 2" key="1">
    <citation type="submission" date="2019-07" db="EMBL/GenBank/DDBJ databases">
        <title>Genomic Encyclopedia of Type Strains, Phase IV (KMG-IV): sequencing the most valuable type-strain genomes for metagenomic binning, comparative biology and taxonomic classification.</title>
        <authorList>
            <person name="Goeker M."/>
        </authorList>
    </citation>
    <scope>NUCLEOTIDE SEQUENCE [LARGE SCALE GENOMIC DNA]</scope>
    <source>
        <strain evidence="1 2">DSM 18961</strain>
    </source>
</reference>
<dbReference type="SUPFAM" id="SSF49464">
    <property type="entry name" value="Carboxypeptidase regulatory domain-like"/>
    <property type="match status" value="1"/>
</dbReference>
<comment type="caution">
    <text evidence="1">The sequence shown here is derived from an EMBL/GenBank/DDBJ whole genome shotgun (WGS) entry which is preliminary data.</text>
</comment>